<name>A0ABY6P2J4_9NOCA</name>
<evidence type="ECO:0000256" key="2">
    <source>
        <dbReference type="ARBA" id="ARBA00022723"/>
    </source>
</evidence>
<keyword evidence="9" id="KW-0560">Oxidoreductase</keyword>
<dbReference type="InterPro" id="IPR004017">
    <property type="entry name" value="Cys_rich_dom"/>
</dbReference>
<accession>A0ABY6P2J4</accession>
<sequence>MTDVNLGLPAVGHQPPENTGSAFDHHHPPSEELVDDCVHCGFCLPSCPTYALWGEEMDSPRGRIHLMKTGLEGAPMTDTMVGHFDACLGCMACVTSCPSGVQYDKLIGATRAQVERHHERPRSERLLREAIFRLFPYPKRLNLLRGPLRLYQATPLSRLLRRSGLLERIAPQLRVMESLAPTLSKREDIPVRTAATGERRAVVGMLTGCVQSAFFPGVNAATARVLSAEGCDVITPRAQGCCGALSEHMGREEEGLAFARALIDTFDAAGVDHVVVNAAGCGSQMKDYAHLLRDDPTYAERAQAFTAKVRDVSEILVELGTVAPRHPVDAVAAYHDACHLAHAQGIRSQPRELLAAIPGLEVREIADASLCCGSAGVYNILNPGPADELGDRKAANVLATGAELLITANPGCLMQIATATERAGGRIRLAHTVEVLDASIRGVPLA</sequence>
<keyword evidence="10" id="KW-1185">Reference proteome</keyword>
<dbReference type="InterPro" id="IPR012257">
    <property type="entry name" value="Glc_ox_4Fe-4S"/>
</dbReference>
<keyword evidence="3" id="KW-0677">Repeat</keyword>
<evidence type="ECO:0000256" key="7">
    <source>
        <dbReference type="SAM" id="MobiDB-lite"/>
    </source>
</evidence>
<dbReference type="SUPFAM" id="SSF54862">
    <property type="entry name" value="4Fe-4S ferredoxins"/>
    <property type="match status" value="1"/>
</dbReference>
<evidence type="ECO:0000256" key="3">
    <source>
        <dbReference type="ARBA" id="ARBA00022737"/>
    </source>
</evidence>
<feature type="region of interest" description="Disordered" evidence="7">
    <location>
        <begin position="1"/>
        <end position="27"/>
    </location>
</feature>
<evidence type="ECO:0000256" key="1">
    <source>
        <dbReference type="ARBA" id="ARBA00022485"/>
    </source>
</evidence>
<dbReference type="PANTHER" id="PTHR32479:SF17">
    <property type="entry name" value="GLYCOLATE OXIDASE IRON-SULFUR SUBUNIT"/>
    <property type="match status" value="1"/>
</dbReference>
<dbReference type="InterPro" id="IPR017896">
    <property type="entry name" value="4Fe4S_Fe-S-bd"/>
</dbReference>
<keyword evidence="5 6" id="KW-0411">Iron-sulfur</keyword>
<dbReference type="EMBL" id="CP110615">
    <property type="protein sequence ID" value="UZJ25857.1"/>
    <property type="molecule type" value="Genomic_DNA"/>
</dbReference>
<dbReference type="PIRSF" id="PIRSF000139">
    <property type="entry name" value="Glc_ox_4Fe-4S"/>
    <property type="match status" value="1"/>
</dbReference>
<protein>
    <recommendedName>
        <fullName evidence="6">Glycolate oxidase iron-sulfur subunit</fullName>
        <ecNumber evidence="6">1.1.99.14</ecNumber>
    </recommendedName>
</protein>
<keyword evidence="6" id="KW-0813">Transport</keyword>
<evidence type="ECO:0000256" key="5">
    <source>
        <dbReference type="ARBA" id="ARBA00023014"/>
    </source>
</evidence>
<evidence type="ECO:0000256" key="4">
    <source>
        <dbReference type="ARBA" id="ARBA00023004"/>
    </source>
</evidence>
<dbReference type="GO" id="GO:0019154">
    <property type="term" value="F:glycolate dehydrogenase activity"/>
    <property type="evidence" value="ECO:0007669"/>
    <property type="project" value="UniProtKB-EC"/>
</dbReference>
<dbReference type="EC" id="1.1.99.14" evidence="6"/>
<feature type="domain" description="4Fe-4S ferredoxin-type" evidence="8">
    <location>
        <begin position="27"/>
        <end position="57"/>
    </location>
</feature>
<keyword evidence="4 6" id="KW-0408">Iron</keyword>
<dbReference type="RefSeq" id="WP_265383961.1">
    <property type="nucleotide sequence ID" value="NZ_CP110615.1"/>
</dbReference>
<evidence type="ECO:0000313" key="9">
    <source>
        <dbReference type="EMBL" id="UZJ25857.1"/>
    </source>
</evidence>
<dbReference type="InterPro" id="IPR009051">
    <property type="entry name" value="Helical_ferredxn"/>
</dbReference>
<keyword evidence="1 6" id="KW-0004">4Fe-4S</keyword>
<organism evidence="9 10">
    <name type="scientific">Rhodococcus antarcticus</name>
    <dbReference type="NCBI Taxonomy" id="2987751"/>
    <lineage>
        <taxon>Bacteria</taxon>
        <taxon>Bacillati</taxon>
        <taxon>Actinomycetota</taxon>
        <taxon>Actinomycetes</taxon>
        <taxon>Mycobacteriales</taxon>
        <taxon>Nocardiaceae</taxon>
        <taxon>Rhodococcus</taxon>
    </lineage>
</organism>
<evidence type="ECO:0000259" key="8">
    <source>
        <dbReference type="PROSITE" id="PS51379"/>
    </source>
</evidence>
<dbReference type="Pfam" id="PF02754">
    <property type="entry name" value="CCG"/>
    <property type="match status" value="2"/>
</dbReference>
<dbReference type="NCBIfam" id="NF008434">
    <property type="entry name" value="PRK11274.1"/>
    <property type="match status" value="1"/>
</dbReference>
<dbReference type="Gene3D" id="1.10.1060.10">
    <property type="entry name" value="Alpha-helical ferredoxin"/>
    <property type="match status" value="1"/>
</dbReference>
<gene>
    <name evidence="9" type="primary">glcF</name>
    <name evidence="9" type="ORF">RHODO2019_05315</name>
</gene>
<comment type="catalytic activity">
    <reaction evidence="6">
        <text>(R)-lactate + A = pyruvate + AH2</text>
        <dbReference type="Rhea" id="RHEA:15089"/>
        <dbReference type="ChEBI" id="CHEBI:13193"/>
        <dbReference type="ChEBI" id="CHEBI:15361"/>
        <dbReference type="ChEBI" id="CHEBI:16004"/>
        <dbReference type="ChEBI" id="CHEBI:17499"/>
    </reaction>
</comment>
<dbReference type="PANTHER" id="PTHR32479">
    <property type="entry name" value="GLYCOLATE OXIDASE IRON-SULFUR SUBUNIT"/>
    <property type="match status" value="1"/>
</dbReference>
<dbReference type="InterPro" id="IPR017900">
    <property type="entry name" value="4Fe4S_Fe_S_CS"/>
</dbReference>
<dbReference type="PROSITE" id="PS51379">
    <property type="entry name" value="4FE4S_FER_2"/>
    <property type="match status" value="2"/>
</dbReference>
<comment type="catalytic activity">
    <reaction evidence="6">
        <text>glycolate + A = glyoxylate + AH2</text>
        <dbReference type="Rhea" id="RHEA:21264"/>
        <dbReference type="ChEBI" id="CHEBI:13193"/>
        <dbReference type="ChEBI" id="CHEBI:17499"/>
        <dbReference type="ChEBI" id="CHEBI:29805"/>
        <dbReference type="ChEBI" id="CHEBI:36655"/>
        <dbReference type="EC" id="1.1.99.14"/>
    </reaction>
</comment>
<keyword evidence="2 6" id="KW-0479">Metal-binding</keyword>
<reference evidence="9" key="1">
    <citation type="submission" date="2022-10" db="EMBL/GenBank/DDBJ databases">
        <title>Rhodococcus sp.75.</title>
        <authorList>
            <person name="Sun M."/>
        </authorList>
    </citation>
    <scope>NUCLEOTIDE SEQUENCE</scope>
    <source>
        <strain evidence="9">75</strain>
    </source>
</reference>
<proteinExistence type="predicted"/>
<dbReference type="Proteomes" id="UP001164965">
    <property type="component" value="Chromosome"/>
</dbReference>
<evidence type="ECO:0000313" key="10">
    <source>
        <dbReference type="Proteomes" id="UP001164965"/>
    </source>
</evidence>
<dbReference type="PROSITE" id="PS00198">
    <property type="entry name" value="4FE4S_FER_1"/>
    <property type="match status" value="2"/>
</dbReference>
<evidence type="ECO:0000256" key="6">
    <source>
        <dbReference type="PIRNR" id="PIRNR000139"/>
    </source>
</evidence>
<feature type="domain" description="4Fe-4S ferredoxin-type" evidence="8">
    <location>
        <begin position="78"/>
        <end position="101"/>
    </location>
</feature>
<keyword evidence="6" id="KW-0249">Electron transport</keyword>
<comment type="function">
    <text evidence="6">Component of a complex that catalyzes the oxidation of glycolate to glyoxylate.</text>
</comment>
<comment type="cofactor">
    <cofactor evidence="6">
        <name>[4Fe-4S] cluster</name>
        <dbReference type="ChEBI" id="CHEBI:49883"/>
    </cofactor>
    <text evidence="6">Binds 2 [4Fe-4S] clusters.</text>
</comment>
<dbReference type="Pfam" id="PF13183">
    <property type="entry name" value="Fer4_8"/>
    <property type="match status" value="1"/>
</dbReference>